<evidence type="ECO:0000313" key="5">
    <source>
        <dbReference type="Proteomes" id="UP000186218"/>
    </source>
</evidence>
<sequence length="138" mass="15222">MADRMGRIPLHYYALEGEADKVREALADGADVNARDDVGFTPLSFAAQEAKGEVVKILLDAGAEVDVRDTRNGNTPLWNSVFSSSKGGDGKWIAMRELLDRGADPDLKNNHDRSPREVVDTMVNEQMKEIFAEHPPRG</sequence>
<dbReference type="Gene3D" id="1.25.40.20">
    <property type="entry name" value="Ankyrin repeat-containing domain"/>
    <property type="match status" value="1"/>
</dbReference>
<dbReference type="GO" id="GO:0085020">
    <property type="term" value="P:protein K6-linked ubiquitination"/>
    <property type="evidence" value="ECO:0007669"/>
    <property type="project" value="TreeGrafter"/>
</dbReference>
<feature type="repeat" description="ANK" evidence="3">
    <location>
        <begin position="38"/>
        <end position="70"/>
    </location>
</feature>
<dbReference type="AlphaFoldDB" id="A0A1N7GGP4"/>
<dbReference type="PROSITE" id="PS50297">
    <property type="entry name" value="ANK_REP_REGION"/>
    <property type="match status" value="2"/>
</dbReference>
<keyword evidence="1" id="KW-0677">Repeat</keyword>
<gene>
    <name evidence="4" type="ORF">SAMN05445060_2761</name>
</gene>
<name>A0A1N7GGP4_9NOCA</name>
<keyword evidence="2 3" id="KW-0040">ANK repeat</keyword>
<dbReference type="PANTHER" id="PTHR24171:SF8">
    <property type="entry name" value="BRCA1-ASSOCIATED RING DOMAIN PROTEIN 1"/>
    <property type="match status" value="1"/>
</dbReference>
<keyword evidence="5" id="KW-1185">Reference proteome</keyword>
<evidence type="ECO:0000256" key="3">
    <source>
        <dbReference type="PROSITE-ProRule" id="PRU00023"/>
    </source>
</evidence>
<dbReference type="OrthoDB" id="9812708at2"/>
<dbReference type="PROSITE" id="PS50088">
    <property type="entry name" value="ANK_REPEAT"/>
    <property type="match status" value="2"/>
</dbReference>
<dbReference type="InterPro" id="IPR036770">
    <property type="entry name" value="Ankyrin_rpt-contain_sf"/>
</dbReference>
<dbReference type="EMBL" id="FTNT01000008">
    <property type="protein sequence ID" value="SIS11720.1"/>
    <property type="molecule type" value="Genomic_DNA"/>
</dbReference>
<organism evidence="4 5">
    <name type="scientific">Williamsia sterculiae</name>
    <dbReference type="NCBI Taxonomy" id="1344003"/>
    <lineage>
        <taxon>Bacteria</taxon>
        <taxon>Bacillati</taxon>
        <taxon>Actinomycetota</taxon>
        <taxon>Actinomycetes</taxon>
        <taxon>Mycobacteriales</taxon>
        <taxon>Nocardiaceae</taxon>
        <taxon>Williamsia</taxon>
    </lineage>
</organism>
<dbReference type="GO" id="GO:0004842">
    <property type="term" value="F:ubiquitin-protein transferase activity"/>
    <property type="evidence" value="ECO:0007669"/>
    <property type="project" value="TreeGrafter"/>
</dbReference>
<dbReference type="SMART" id="SM00248">
    <property type="entry name" value="ANK"/>
    <property type="match status" value="3"/>
</dbReference>
<dbReference type="PANTHER" id="PTHR24171">
    <property type="entry name" value="ANKYRIN REPEAT DOMAIN-CONTAINING PROTEIN 39-RELATED"/>
    <property type="match status" value="1"/>
</dbReference>
<dbReference type="Proteomes" id="UP000186218">
    <property type="component" value="Unassembled WGS sequence"/>
</dbReference>
<dbReference type="PRINTS" id="PR01415">
    <property type="entry name" value="ANKYRIN"/>
</dbReference>
<evidence type="ECO:0000256" key="2">
    <source>
        <dbReference type="ARBA" id="ARBA00023043"/>
    </source>
</evidence>
<evidence type="ECO:0000256" key="1">
    <source>
        <dbReference type="ARBA" id="ARBA00022737"/>
    </source>
</evidence>
<dbReference type="SUPFAM" id="SSF48403">
    <property type="entry name" value="Ankyrin repeat"/>
    <property type="match status" value="1"/>
</dbReference>
<dbReference type="RefSeq" id="WP_076480473.1">
    <property type="nucleotide sequence ID" value="NZ_FTNT01000008.1"/>
</dbReference>
<dbReference type="Pfam" id="PF12796">
    <property type="entry name" value="Ank_2"/>
    <property type="match status" value="1"/>
</dbReference>
<feature type="repeat" description="ANK" evidence="3">
    <location>
        <begin position="5"/>
        <end position="37"/>
    </location>
</feature>
<reference evidence="4 5" key="1">
    <citation type="submission" date="2017-01" db="EMBL/GenBank/DDBJ databases">
        <authorList>
            <person name="Mah S.A."/>
            <person name="Swanson W.J."/>
            <person name="Moy G.W."/>
            <person name="Vacquier V.D."/>
        </authorList>
    </citation>
    <scope>NUCLEOTIDE SEQUENCE [LARGE SCALE GENOMIC DNA]</scope>
    <source>
        <strain evidence="4 5">CPCC 203464</strain>
    </source>
</reference>
<evidence type="ECO:0000313" key="4">
    <source>
        <dbReference type="EMBL" id="SIS11720.1"/>
    </source>
</evidence>
<protein>
    <submittedName>
        <fullName evidence="4">Uncharacterized protein</fullName>
    </submittedName>
</protein>
<proteinExistence type="predicted"/>
<accession>A0A1N7GGP4</accession>
<dbReference type="InterPro" id="IPR002110">
    <property type="entry name" value="Ankyrin_rpt"/>
</dbReference>
<dbReference type="STRING" id="1344003.SAMN05445060_2761"/>